<proteinExistence type="inferred from homology"/>
<protein>
    <recommendedName>
        <fullName evidence="3 13">Membrane protein insertase YidC</fullName>
    </recommendedName>
    <alternativeName>
        <fullName evidence="12 13">Foldase YidC</fullName>
    </alternativeName>
    <alternativeName>
        <fullName evidence="11 13">Membrane integrase YidC</fullName>
    </alternativeName>
    <alternativeName>
        <fullName evidence="13">Membrane protein YidC</fullName>
    </alternativeName>
</protein>
<dbReference type="GO" id="GO:0015031">
    <property type="term" value="P:protein transport"/>
    <property type="evidence" value="ECO:0007669"/>
    <property type="project" value="UniProtKB-KW"/>
</dbReference>
<dbReference type="GO" id="GO:0051205">
    <property type="term" value="P:protein insertion into membrane"/>
    <property type="evidence" value="ECO:0007669"/>
    <property type="project" value="TreeGrafter"/>
</dbReference>
<dbReference type="CDD" id="cd19961">
    <property type="entry name" value="EcYidC-like_peri"/>
    <property type="match status" value="1"/>
</dbReference>
<dbReference type="Pfam" id="PF02096">
    <property type="entry name" value="60KD_IMP"/>
    <property type="match status" value="1"/>
</dbReference>
<dbReference type="Pfam" id="PF14849">
    <property type="entry name" value="YidC_periplas"/>
    <property type="match status" value="1"/>
</dbReference>
<comment type="subunit">
    <text evidence="13">Interacts with the Sec translocase complex via SecD. Specifically interacts with transmembrane segments of nascent integral membrane proteins during membrane integration.</text>
</comment>
<feature type="transmembrane region" description="Helical" evidence="13">
    <location>
        <begin position="610"/>
        <end position="631"/>
    </location>
</feature>
<keyword evidence="8 13" id="KW-1133">Transmembrane helix</keyword>
<feature type="transmembrane region" description="Helical" evidence="13">
    <location>
        <begin position="449"/>
        <end position="470"/>
    </location>
</feature>
<dbReference type="InterPro" id="IPR047196">
    <property type="entry name" value="YidC_ALB_C"/>
</dbReference>
<feature type="domain" description="Membrane insertase YidC N-terminal" evidence="16">
    <location>
        <begin position="164"/>
        <end position="426"/>
    </location>
</feature>
<feature type="compositionally biased region" description="Basic and acidic residues" evidence="14">
    <location>
        <begin position="658"/>
        <end position="669"/>
    </location>
</feature>
<feature type="region of interest" description="Disordered" evidence="14">
    <location>
        <begin position="658"/>
        <end position="700"/>
    </location>
</feature>
<reference evidence="17 18" key="1">
    <citation type="submission" date="2018-12" db="EMBL/GenBank/DDBJ databases">
        <title>Hymenobacter gummosus sp. nov., isolated from a spring.</title>
        <authorList>
            <person name="Nie L."/>
        </authorList>
    </citation>
    <scope>NUCLEOTIDE SEQUENCE [LARGE SCALE GENOMIC DNA]</scope>
    <source>
        <strain evidence="17 18">KCTC 52166</strain>
    </source>
</reference>
<dbReference type="GO" id="GO:0005886">
    <property type="term" value="C:plasma membrane"/>
    <property type="evidence" value="ECO:0007669"/>
    <property type="project" value="UniProtKB-SubCell"/>
</dbReference>
<evidence type="ECO:0000259" key="15">
    <source>
        <dbReference type="Pfam" id="PF02096"/>
    </source>
</evidence>
<comment type="subcellular location">
    <subcellularLocation>
        <location evidence="1">Cell inner membrane</location>
        <topology evidence="1">Multi-pass membrane protein</topology>
    </subcellularLocation>
    <subcellularLocation>
        <location evidence="13">Cell membrane</location>
        <topology evidence="13">Multi-pass membrane protein</topology>
    </subcellularLocation>
</comment>
<organism evidence="17 18">
    <name type="scientific">Hymenobacter gummosus</name>
    <dbReference type="NCBI Taxonomy" id="1776032"/>
    <lineage>
        <taxon>Bacteria</taxon>
        <taxon>Pseudomonadati</taxon>
        <taxon>Bacteroidota</taxon>
        <taxon>Cytophagia</taxon>
        <taxon>Cytophagales</taxon>
        <taxon>Hymenobacteraceae</taxon>
        <taxon>Hymenobacter</taxon>
    </lineage>
</organism>
<sequence>MTFCFVRGVLLCSRRSVLSEGQPRITFCPANLTARPARARLLQTAAPPQIRGRGSHFADCHVLLRLLSAGQPARWALTAFYPIPNPFMDKNQATGLMLISALLLAYLFFLKPKADEQAKQQANKPAAAAAARPDTATAAPLDSAALVRTLGAFAAAGQGTAQSVELRNSKVAVSLSTRGGRPQAVRLEGEKTFRGAPFYLLDKQSADIDVQVPTADGRRVKLSSLYFRPSAVESVTDNGKKGQRVQLVAELAAGQQIQQTYTLLDDSYELGYNLKLVGLNGLVTAEPLTLTWLDRVRQTEQSAKQNRSHSTINYWTDDDLGSIAEASEKPEEQTATAPVAWIGHKHDFFTAGLVPAKPFPSGKFNTNVQEGDTTFLKTMQSTLQIPAADVQSAGGASFRYYFGPNSFPVLKDVAPYFERNVYLGWGVFRYVNRFVVIPVFNFLEHYMTNYGLIIVLLVVLIKLVMWPLVYKSYLSQAKMRVLKPEIDQIKEKYGEDQMKVQQETMKLYQSTGASPLSGCLPMLATLPILLALFQFFPNAIELRGESFLWAKDLSTYDAFIHLPFKIPFTESRHISLFTLLMTISTLLMTWQSNQMNPAAMQGPMKFYSYLMPLIFFFVLNDYPAGLTWYYFVSNVVTFAQQAITRRFVDEDKLHAQLQANKEKNKDKKPGGFQARLAEAMKNAQEREAEARKAPKQGGKK</sequence>
<dbReference type="NCBIfam" id="NF002356">
    <property type="entry name" value="PRK01318.2-3"/>
    <property type="match status" value="1"/>
</dbReference>
<feature type="transmembrane region" description="Helical" evidence="13">
    <location>
        <begin position="93"/>
        <end position="110"/>
    </location>
</feature>
<evidence type="ECO:0000256" key="2">
    <source>
        <dbReference type="ARBA" id="ARBA00010527"/>
    </source>
</evidence>
<accession>A0A431TXC8</accession>
<evidence type="ECO:0000313" key="18">
    <source>
        <dbReference type="Proteomes" id="UP000282184"/>
    </source>
</evidence>
<feature type="compositionally biased region" description="Basic and acidic residues" evidence="14">
    <location>
        <begin position="683"/>
        <end position="692"/>
    </location>
</feature>
<evidence type="ECO:0000256" key="7">
    <source>
        <dbReference type="ARBA" id="ARBA00022927"/>
    </source>
</evidence>
<dbReference type="EMBL" id="RXOF01000015">
    <property type="protein sequence ID" value="RTQ46485.1"/>
    <property type="molecule type" value="Genomic_DNA"/>
</dbReference>
<dbReference type="CDD" id="cd20070">
    <property type="entry name" value="5TM_YidC_Alb3"/>
    <property type="match status" value="1"/>
</dbReference>
<dbReference type="PRINTS" id="PR00701">
    <property type="entry name" value="60KDINNERMP"/>
</dbReference>
<evidence type="ECO:0000256" key="10">
    <source>
        <dbReference type="ARBA" id="ARBA00023186"/>
    </source>
</evidence>
<dbReference type="InterPro" id="IPR019998">
    <property type="entry name" value="Membr_insert_YidC"/>
</dbReference>
<dbReference type="Gene3D" id="2.70.98.90">
    <property type="match status" value="1"/>
</dbReference>
<gene>
    <name evidence="13 17" type="primary">yidC</name>
    <name evidence="17" type="ORF">EJV47_21260</name>
</gene>
<evidence type="ECO:0000259" key="16">
    <source>
        <dbReference type="Pfam" id="PF14849"/>
    </source>
</evidence>
<dbReference type="AlphaFoldDB" id="A0A431TXC8"/>
<comment type="function">
    <text evidence="13">Required for the insertion and/or proper folding and/or complex formation of integral membrane proteins into the membrane. Involved in integration of membrane proteins that insert both dependently and independently of the Sec translocase complex, as well as at least some lipoproteins. Aids folding of multispanning membrane proteins.</text>
</comment>
<dbReference type="GO" id="GO:0032977">
    <property type="term" value="F:membrane insertase activity"/>
    <property type="evidence" value="ECO:0007669"/>
    <property type="project" value="InterPro"/>
</dbReference>
<dbReference type="InterPro" id="IPR028055">
    <property type="entry name" value="YidC/Oxa/ALB_C"/>
</dbReference>
<evidence type="ECO:0000256" key="12">
    <source>
        <dbReference type="ARBA" id="ARBA00033342"/>
    </source>
</evidence>
<evidence type="ECO:0000256" key="1">
    <source>
        <dbReference type="ARBA" id="ARBA00004429"/>
    </source>
</evidence>
<evidence type="ECO:0000256" key="11">
    <source>
        <dbReference type="ARBA" id="ARBA00033245"/>
    </source>
</evidence>
<evidence type="ECO:0000256" key="3">
    <source>
        <dbReference type="ARBA" id="ARBA00015325"/>
    </source>
</evidence>
<dbReference type="PANTHER" id="PTHR12428">
    <property type="entry name" value="OXA1"/>
    <property type="match status" value="1"/>
</dbReference>
<evidence type="ECO:0000256" key="14">
    <source>
        <dbReference type="SAM" id="MobiDB-lite"/>
    </source>
</evidence>
<dbReference type="NCBIfam" id="TIGR03592">
    <property type="entry name" value="yidC_oxa1_cterm"/>
    <property type="match status" value="1"/>
</dbReference>
<evidence type="ECO:0000256" key="5">
    <source>
        <dbReference type="ARBA" id="ARBA00022475"/>
    </source>
</evidence>
<feature type="transmembrane region" description="Helical" evidence="13">
    <location>
        <begin position="573"/>
        <end position="590"/>
    </location>
</feature>
<comment type="caution">
    <text evidence="17">The sequence shown here is derived from an EMBL/GenBank/DDBJ whole genome shotgun (WGS) entry which is preliminary data.</text>
</comment>
<dbReference type="NCBIfam" id="TIGR03593">
    <property type="entry name" value="yidC_nterm"/>
    <property type="match status" value="1"/>
</dbReference>
<feature type="transmembrane region" description="Helical" evidence="13">
    <location>
        <begin position="421"/>
        <end position="443"/>
    </location>
</feature>
<evidence type="ECO:0000256" key="6">
    <source>
        <dbReference type="ARBA" id="ARBA00022692"/>
    </source>
</evidence>
<keyword evidence="5 13" id="KW-1003">Cell membrane</keyword>
<evidence type="ECO:0000256" key="13">
    <source>
        <dbReference type="HAMAP-Rule" id="MF_01810"/>
    </source>
</evidence>
<keyword evidence="7 13" id="KW-0653">Protein transport</keyword>
<dbReference type="InterPro" id="IPR028053">
    <property type="entry name" value="Membr_insert_YidC_N"/>
</dbReference>
<keyword evidence="10 13" id="KW-0143">Chaperone</keyword>
<keyword evidence="4 13" id="KW-0813">Transport</keyword>
<evidence type="ECO:0000256" key="8">
    <source>
        <dbReference type="ARBA" id="ARBA00022989"/>
    </source>
</evidence>
<dbReference type="PANTHER" id="PTHR12428:SF65">
    <property type="entry name" value="CYTOCHROME C OXIDASE ASSEMBLY PROTEIN COX18, MITOCHONDRIAL"/>
    <property type="match status" value="1"/>
</dbReference>
<dbReference type="InterPro" id="IPR001708">
    <property type="entry name" value="YidC/ALB3/OXA1/COX18"/>
</dbReference>
<keyword evidence="6 13" id="KW-0812">Transmembrane</keyword>
<name>A0A431TXC8_9BACT</name>
<keyword evidence="9 13" id="KW-0472">Membrane</keyword>
<dbReference type="OrthoDB" id="9780552at2"/>
<dbReference type="InterPro" id="IPR038221">
    <property type="entry name" value="YidC_periplasmic_sf"/>
</dbReference>
<comment type="similarity">
    <text evidence="2 13">Belongs to the OXA1/ALB3/YidC family. Type 1 subfamily.</text>
</comment>
<dbReference type="HAMAP" id="MF_01810">
    <property type="entry name" value="YidC_type1"/>
    <property type="match status" value="1"/>
</dbReference>
<dbReference type="Proteomes" id="UP000282184">
    <property type="component" value="Unassembled WGS sequence"/>
</dbReference>
<evidence type="ECO:0000256" key="9">
    <source>
        <dbReference type="ARBA" id="ARBA00023136"/>
    </source>
</evidence>
<evidence type="ECO:0000256" key="4">
    <source>
        <dbReference type="ARBA" id="ARBA00022448"/>
    </source>
</evidence>
<keyword evidence="18" id="KW-1185">Reference proteome</keyword>
<evidence type="ECO:0000313" key="17">
    <source>
        <dbReference type="EMBL" id="RTQ46485.1"/>
    </source>
</evidence>
<feature type="domain" description="Membrane insertase YidC/Oxa/ALB C-terminal" evidence="15">
    <location>
        <begin position="450"/>
        <end position="645"/>
    </location>
</feature>